<accession>A0ACB8BAG6</accession>
<evidence type="ECO:0000313" key="1">
    <source>
        <dbReference type="EMBL" id="KAH7922279.1"/>
    </source>
</evidence>
<evidence type="ECO:0000313" key="2">
    <source>
        <dbReference type="Proteomes" id="UP000790709"/>
    </source>
</evidence>
<protein>
    <submittedName>
        <fullName evidence="1">Uncharacterized protein</fullName>
    </submittedName>
</protein>
<comment type="caution">
    <text evidence="1">The sequence shown here is derived from an EMBL/GenBank/DDBJ whole genome shotgun (WGS) entry which is preliminary data.</text>
</comment>
<keyword evidence="2" id="KW-1185">Reference proteome</keyword>
<sequence length="154" mass="17018">MPESSGLDSRAKDLFSRTKSRTTTRASAEQIPATRTFKDAIAISGPVRLCARTARKHELRHHSLCIILRGHGGTTTARALGREEWVGGFRRSSRYIHYRMALGIVGRKLTTFHSSYEFTRGSAGAMEAHKTLPTYCILLTDGGEGLLIGWDLSI</sequence>
<dbReference type="EMBL" id="MU266491">
    <property type="protein sequence ID" value="KAH7922279.1"/>
    <property type="molecule type" value="Genomic_DNA"/>
</dbReference>
<dbReference type="Proteomes" id="UP000790709">
    <property type="component" value="Unassembled WGS sequence"/>
</dbReference>
<name>A0ACB8BAG6_9AGAM</name>
<organism evidence="1 2">
    <name type="scientific">Leucogyrophana mollusca</name>
    <dbReference type="NCBI Taxonomy" id="85980"/>
    <lineage>
        <taxon>Eukaryota</taxon>
        <taxon>Fungi</taxon>
        <taxon>Dikarya</taxon>
        <taxon>Basidiomycota</taxon>
        <taxon>Agaricomycotina</taxon>
        <taxon>Agaricomycetes</taxon>
        <taxon>Agaricomycetidae</taxon>
        <taxon>Boletales</taxon>
        <taxon>Boletales incertae sedis</taxon>
        <taxon>Leucogyrophana</taxon>
    </lineage>
</organism>
<proteinExistence type="predicted"/>
<reference evidence="1" key="1">
    <citation type="journal article" date="2021" name="New Phytol.">
        <title>Evolutionary innovations through gain and loss of genes in the ectomycorrhizal Boletales.</title>
        <authorList>
            <person name="Wu G."/>
            <person name="Miyauchi S."/>
            <person name="Morin E."/>
            <person name="Kuo A."/>
            <person name="Drula E."/>
            <person name="Varga T."/>
            <person name="Kohler A."/>
            <person name="Feng B."/>
            <person name="Cao Y."/>
            <person name="Lipzen A."/>
            <person name="Daum C."/>
            <person name="Hundley H."/>
            <person name="Pangilinan J."/>
            <person name="Johnson J."/>
            <person name="Barry K."/>
            <person name="LaButti K."/>
            <person name="Ng V."/>
            <person name="Ahrendt S."/>
            <person name="Min B."/>
            <person name="Choi I.G."/>
            <person name="Park H."/>
            <person name="Plett J.M."/>
            <person name="Magnuson J."/>
            <person name="Spatafora J.W."/>
            <person name="Nagy L.G."/>
            <person name="Henrissat B."/>
            <person name="Grigoriev I.V."/>
            <person name="Yang Z.L."/>
            <person name="Xu J."/>
            <person name="Martin F.M."/>
        </authorList>
    </citation>
    <scope>NUCLEOTIDE SEQUENCE</scope>
    <source>
        <strain evidence="1">KUC20120723A-06</strain>
    </source>
</reference>
<gene>
    <name evidence="1" type="ORF">BV22DRAFT_1131580</name>
</gene>